<proteinExistence type="predicted"/>
<dbReference type="EMBL" id="JADNRY010000303">
    <property type="protein sequence ID" value="KAF9059408.1"/>
    <property type="molecule type" value="Genomic_DNA"/>
</dbReference>
<feature type="signal peptide" evidence="2">
    <location>
        <begin position="1"/>
        <end position="20"/>
    </location>
</feature>
<dbReference type="AlphaFoldDB" id="A0A9P5P8T9"/>
<keyword evidence="2" id="KW-0732">Signal</keyword>
<sequence>MRSTLLLFMLLASSILVVFPVPVREVRPRAEPGHSQSGLQNPGGPSTQKKKPGRKPDGPLPPPPDVLLITGMGEDLSGLFPDLFKSGFSKAINEALDVRAIKGDPQSTTVNLSQRRSGWVSI</sequence>
<comment type="caution">
    <text evidence="3">The sequence shown here is derived from an EMBL/GenBank/DDBJ whole genome shotgun (WGS) entry which is preliminary data.</text>
</comment>
<name>A0A9P5P8T9_9AGAR</name>
<organism evidence="3 4">
    <name type="scientific">Rhodocollybia butyracea</name>
    <dbReference type="NCBI Taxonomy" id="206335"/>
    <lineage>
        <taxon>Eukaryota</taxon>
        <taxon>Fungi</taxon>
        <taxon>Dikarya</taxon>
        <taxon>Basidiomycota</taxon>
        <taxon>Agaricomycotina</taxon>
        <taxon>Agaricomycetes</taxon>
        <taxon>Agaricomycetidae</taxon>
        <taxon>Agaricales</taxon>
        <taxon>Marasmiineae</taxon>
        <taxon>Omphalotaceae</taxon>
        <taxon>Rhodocollybia</taxon>
    </lineage>
</organism>
<feature type="compositionally biased region" description="Polar residues" evidence="1">
    <location>
        <begin position="34"/>
        <end position="47"/>
    </location>
</feature>
<feature type="chain" id="PRO_5040264602" evidence="2">
    <location>
        <begin position="21"/>
        <end position="122"/>
    </location>
</feature>
<dbReference type="Proteomes" id="UP000772434">
    <property type="component" value="Unassembled WGS sequence"/>
</dbReference>
<evidence type="ECO:0000256" key="2">
    <source>
        <dbReference type="SAM" id="SignalP"/>
    </source>
</evidence>
<evidence type="ECO:0000256" key="1">
    <source>
        <dbReference type="SAM" id="MobiDB-lite"/>
    </source>
</evidence>
<accession>A0A9P5P8T9</accession>
<evidence type="ECO:0000313" key="3">
    <source>
        <dbReference type="EMBL" id="KAF9059408.1"/>
    </source>
</evidence>
<feature type="region of interest" description="Disordered" evidence="1">
    <location>
        <begin position="28"/>
        <end position="66"/>
    </location>
</feature>
<evidence type="ECO:0000313" key="4">
    <source>
        <dbReference type="Proteomes" id="UP000772434"/>
    </source>
</evidence>
<gene>
    <name evidence="3" type="ORF">BDP27DRAFT_504680</name>
</gene>
<keyword evidence="4" id="KW-1185">Reference proteome</keyword>
<reference evidence="3" key="1">
    <citation type="submission" date="2020-11" db="EMBL/GenBank/DDBJ databases">
        <authorList>
            <consortium name="DOE Joint Genome Institute"/>
            <person name="Ahrendt S."/>
            <person name="Riley R."/>
            <person name="Andreopoulos W."/>
            <person name="Labutti K."/>
            <person name="Pangilinan J."/>
            <person name="Ruiz-Duenas F.J."/>
            <person name="Barrasa J.M."/>
            <person name="Sanchez-Garcia M."/>
            <person name="Camarero S."/>
            <person name="Miyauchi S."/>
            <person name="Serrano A."/>
            <person name="Linde D."/>
            <person name="Babiker R."/>
            <person name="Drula E."/>
            <person name="Ayuso-Fernandez I."/>
            <person name="Pacheco R."/>
            <person name="Padilla G."/>
            <person name="Ferreira P."/>
            <person name="Barriuso J."/>
            <person name="Kellner H."/>
            <person name="Castanera R."/>
            <person name="Alfaro M."/>
            <person name="Ramirez L."/>
            <person name="Pisabarro A.G."/>
            <person name="Kuo A."/>
            <person name="Tritt A."/>
            <person name="Lipzen A."/>
            <person name="He G."/>
            <person name="Yan M."/>
            <person name="Ng V."/>
            <person name="Cullen D."/>
            <person name="Martin F."/>
            <person name="Rosso M.-N."/>
            <person name="Henrissat B."/>
            <person name="Hibbett D."/>
            <person name="Martinez A.T."/>
            <person name="Grigoriev I.V."/>
        </authorList>
    </citation>
    <scope>NUCLEOTIDE SEQUENCE</scope>
    <source>
        <strain evidence="3">AH 40177</strain>
    </source>
</reference>
<protein>
    <submittedName>
        <fullName evidence="3">Uncharacterized protein</fullName>
    </submittedName>
</protein>